<dbReference type="EMBL" id="KQ978501">
    <property type="protein sequence ID" value="KYM93590.1"/>
    <property type="molecule type" value="Genomic_DNA"/>
</dbReference>
<dbReference type="InterPro" id="IPR002893">
    <property type="entry name" value="Znf_MYND"/>
</dbReference>
<sequence>MELETKNKIIDNYNVCFYATMCHVCKRFGKGICLKKCGGCRMIAYCNRQHQKQHWSEHKALCRAIQNVLRDFTLEDRDVTLEEWNNKKLNLILLVSLKLGRPLKVYENEMFQFPRECAVCHEQDDQLLEDCQNCASISFCKAHKDSIIHKETCFPLELCLRSNLLFINEENSTLDLHYLQHISDTDTFQNMNDFINAYGNIQTEMKMSYNILAAKHSQYLTRPLTLFHAMQILDYVPQRKDLVIHVVAASYAEETSLVTWEILLHLIKTTMSLVVILIGPELKCKSSSLSICDNCILRKKKLSLEFHDVLYEDYVRNPLFIKPDLVVGFNAGIFENIFSEETWTPSIQMLEKQNCPFILTCYMQKELEEEIDRINTILDRKVDCLYSGKNPFASLRPFRVLGPEQVFYQNHYLIIYRSLCL</sequence>
<dbReference type="STRING" id="456900.A0A195BZ35"/>
<dbReference type="SUPFAM" id="SSF144232">
    <property type="entry name" value="HIT/MYND zinc finger-like"/>
    <property type="match status" value="1"/>
</dbReference>
<keyword evidence="2 4" id="KW-0863">Zinc-finger</keyword>
<dbReference type="Gene3D" id="6.10.140.2220">
    <property type="match status" value="1"/>
</dbReference>
<accession>A0A195BZ35</accession>
<evidence type="ECO:0000313" key="6">
    <source>
        <dbReference type="EMBL" id="KYM93590.1"/>
    </source>
</evidence>
<protein>
    <submittedName>
        <fullName evidence="6">Zinc finger MYND domain-containing protein 17</fullName>
    </submittedName>
</protein>
<feature type="domain" description="MYND-type" evidence="5">
    <location>
        <begin position="22"/>
        <end position="62"/>
    </location>
</feature>
<dbReference type="GO" id="GO:0008270">
    <property type="term" value="F:zinc ion binding"/>
    <property type="evidence" value="ECO:0007669"/>
    <property type="project" value="UniProtKB-KW"/>
</dbReference>
<evidence type="ECO:0000256" key="3">
    <source>
        <dbReference type="ARBA" id="ARBA00022833"/>
    </source>
</evidence>
<proteinExistence type="predicted"/>
<dbReference type="Pfam" id="PF20179">
    <property type="entry name" value="MSS51_C"/>
    <property type="match status" value="1"/>
</dbReference>
<dbReference type="AlphaFoldDB" id="A0A195BZ35"/>
<evidence type="ECO:0000256" key="1">
    <source>
        <dbReference type="ARBA" id="ARBA00022723"/>
    </source>
</evidence>
<dbReference type="Pfam" id="PF01753">
    <property type="entry name" value="zf-MYND"/>
    <property type="match status" value="1"/>
</dbReference>
<evidence type="ECO:0000256" key="4">
    <source>
        <dbReference type="PROSITE-ProRule" id="PRU00134"/>
    </source>
</evidence>
<dbReference type="Proteomes" id="UP000078542">
    <property type="component" value="Unassembled WGS sequence"/>
</dbReference>
<dbReference type="InterPro" id="IPR046824">
    <property type="entry name" value="Mss51-like_C"/>
</dbReference>
<keyword evidence="1" id="KW-0479">Metal-binding</keyword>
<dbReference type="PROSITE" id="PS50865">
    <property type="entry name" value="ZF_MYND_2"/>
    <property type="match status" value="1"/>
</dbReference>
<keyword evidence="3" id="KW-0862">Zinc</keyword>
<name>A0A195BZ35_9HYME</name>
<dbReference type="PANTHER" id="PTHR28069:SF2">
    <property type="entry name" value="GH20023P"/>
    <property type="match status" value="1"/>
</dbReference>
<keyword evidence="7" id="KW-1185">Reference proteome</keyword>
<dbReference type="PROSITE" id="PS01360">
    <property type="entry name" value="ZF_MYND_1"/>
    <property type="match status" value="1"/>
</dbReference>
<organism evidence="6 7">
    <name type="scientific">Cyphomyrmex costatus</name>
    <dbReference type="NCBI Taxonomy" id="456900"/>
    <lineage>
        <taxon>Eukaryota</taxon>
        <taxon>Metazoa</taxon>
        <taxon>Ecdysozoa</taxon>
        <taxon>Arthropoda</taxon>
        <taxon>Hexapoda</taxon>
        <taxon>Insecta</taxon>
        <taxon>Pterygota</taxon>
        <taxon>Neoptera</taxon>
        <taxon>Endopterygota</taxon>
        <taxon>Hymenoptera</taxon>
        <taxon>Apocrita</taxon>
        <taxon>Aculeata</taxon>
        <taxon>Formicoidea</taxon>
        <taxon>Formicidae</taxon>
        <taxon>Myrmicinae</taxon>
        <taxon>Cyphomyrmex</taxon>
    </lineage>
</organism>
<evidence type="ECO:0000259" key="5">
    <source>
        <dbReference type="PROSITE" id="PS50865"/>
    </source>
</evidence>
<evidence type="ECO:0000256" key="2">
    <source>
        <dbReference type="ARBA" id="ARBA00022771"/>
    </source>
</evidence>
<reference evidence="6 7" key="1">
    <citation type="submission" date="2016-03" db="EMBL/GenBank/DDBJ databases">
        <title>Cyphomyrmex costatus WGS genome.</title>
        <authorList>
            <person name="Nygaard S."/>
            <person name="Hu H."/>
            <person name="Boomsma J."/>
            <person name="Zhang G."/>
        </authorList>
    </citation>
    <scope>NUCLEOTIDE SEQUENCE [LARGE SCALE GENOMIC DNA]</scope>
    <source>
        <strain evidence="6">MS0001</strain>
        <tissue evidence="6">Whole body</tissue>
    </source>
</reference>
<evidence type="ECO:0000313" key="7">
    <source>
        <dbReference type="Proteomes" id="UP000078542"/>
    </source>
</evidence>
<dbReference type="PANTHER" id="PTHR28069">
    <property type="entry name" value="GH20023P"/>
    <property type="match status" value="1"/>
</dbReference>
<gene>
    <name evidence="6" type="ORF">ALC62_15948</name>
</gene>